<evidence type="ECO:0000313" key="1">
    <source>
        <dbReference type="EMBL" id="GGJ51776.1"/>
    </source>
</evidence>
<sequence>MSCKGCYADNVMSIHDVKLLVEEQLALETDLVDDAFYKERVASCMTCPSLLNQTTCSLCGCFIHFRAKIAYKHCPHPTDFKW</sequence>
<dbReference type="RefSeq" id="WP_188942517.1">
    <property type="nucleotide sequence ID" value="NZ_BMPN01000002.1"/>
</dbReference>
<evidence type="ECO:0008006" key="3">
    <source>
        <dbReference type="Google" id="ProtNLM"/>
    </source>
</evidence>
<dbReference type="InterPro" id="IPR046169">
    <property type="entry name" value="DUF6171"/>
</dbReference>
<gene>
    <name evidence="1" type="ORF">GCM10007111_12340</name>
</gene>
<organism evidence="1 2">
    <name type="scientific">Virgibacillus kapii</name>
    <dbReference type="NCBI Taxonomy" id="1638645"/>
    <lineage>
        <taxon>Bacteria</taxon>
        <taxon>Bacillati</taxon>
        <taxon>Bacillota</taxon>
        <taxon>Bacilli</taxon>
        <taxon>Bacillales</taxon>
        <taxon>Bacillaceae</taxon>
        <taxon>Virgibacillus</taxon>
    </lineage>
</organism>
<dbReference type="EMBL" id="BMPN01000002">
    <property type="protein sequence ID" value="GGJ51776.1"/>
    <property type="molecule type" value="Genomic_DNA"/>
</dbReference>
<dbReference type="Pfam" id="PF19668">
    <property type="entry name" value="DUF6171"/>
    <property type="match status" value="1"/>
</dbReference>
<reference evidence="2" key="1">
    <citation type="journal article" date="2019" name="Int. J. Syst. Evol. Microbiol.">
        <title>The Global Catalogue of Microorganisms (GCM) 10K type strain sequencing project: providing services to taxonomists for standard genome sequencing and annotation.</title>
        <authorList>
            <consortium name="The Broad Institute Genomics Platform"/>
            <consortium name="The Broad Institute Genome Sequencing Center for Infectious Disease"/>
            <person name="Wu L."/>
            <person name="Ma J."/>
        </authorList>
    </citation>
    <scope>NUCLEOTIDE SEQUENCE [LARGE SCALE GENOMIC DNA]</scope>
    <source>
        <strain evidence="2">JCM 30071</strain>
    </source>
</reference>
<dbReference type="Proteomes" id="UP000634435">
    <property type="component" value="Unassembled WGS sequence"/>
</dbReference>
<proteinExistence type="predicted"/>
<protein>
    <recommendedName>
        <fullName evidence="3">IBR domain-containing protein</fullName>
    </recommendedName>
</protein>
<keyword evidence="2" id="KW-1185">Reference proteome</keyword>
<name>A0ABQ2DB31_9BACI</name>
<comment type="caution">
    <text evidence="1">The sequence shown here is derived from an EMBL/GenBank/DDBJ whole genome shotgun (WGS) entry which is preliminary data.</text>
</comment>
<evidence type="ECO:0000313" key="2">
    <source>
        <dbReference type="Proteomes" id="UP000634435"/>
    </source>
</evidence>
<accession>A0ABQ2DB31</accession>